<dbReference type="InterPro" id="IPR020635">
    <property type="entry name" value="Tyr_kinase_cat_dom"/>
</dbReference>
<dbReference type="InterPro" id="IPR008266">
    <property type="entry name" value="Tyr_kinase_AS"/>
</dbReference>
<dbReference type="Gene3D" id="3.30.200.20">
    <property type="entry name" value="Phosphorylase Kinase, domain 1"/>
    <property type="match status" value="1"/>
</dbReference>
<keyword evidence="7" id="KW-0675">Receptor</keyword>
<dbReference type="InterPro" id="IPR013783">
    <property type="entry name" value="Ig-like_fold"/>
</dbReference>
<dbReference type="Gene3D" id="1.10.510.10">
    <property type="entry name" value="Transferase(Phosphotransferase) domain 1"/>
    <property type="match status" value="1"/>
</dbReference>
<keyword evidence="9" id="KW-0393">Immunoglobulin domain</keyword>
<evidence type="ECO:0000313" key="19">
    <source>
        <dbReference type="Proteomes" id="UP001159405"/>
    </source>
</evidence>
<dbReference type="EMBL" id="CALNXK010000110">
    <property type="protein sequence ID" value="CAH3158218.1"/>
    <property type="molecule type" value="Genomic_DNA"/>
</dbReference>
<dbReference type="Pfam" id="PF01390">
    <property type="entry name" value="SEA"/>
    <property type="match status" value="1"/>
</dbReference>
<dbReference type="SMART" id="SM00409">
    <property type="entry name" value="IG"/>
    <property type="match status" value="5"/>
</dbReference>
<keyword evidence="5 14" id="KW-0472">Membrane</keyword>
<keyword evidence="19" id="KW-1185">Reference proteome</keyword>
<evidence type="ECO:0000256" key="9">
    <source>
        <dbReference type="ARBA" id="ARBA00023319"/>
    </source>
</evidence>
<dbReference type="InterPro" id="IPR036179">
    <property type="entry name" value="Ig-like_dom_sf"/>
</dbReference>
<evidence type="ECO:0000259" key="17">
    <source>
        <dbReference type="PROSITE" id="PS50835"/>
    </source>
</evidence>
<feature type="domain" description="Ig-like" evidence="17">
    <location>
        <begin position="162"/>
        <end position="239"/>
    </location>
</feature>
<gene>
    <name evidence="18" type="ORF">PLOB_00003072</name>
</gene>
<dbReference type="InterPro" id="IPR003599">
    <property type="entry name" value="Ig_sub"/>
</dbReference>
<protein>
    <recommendedName>
        <fullName evidence="2">receptor protein-tyrosine kinase</fullName>
        <ecNumber evidence="2">2.7.10.1</ecNumber>
    </recommendedName>
</protein>
<evidence type="ECO:0000256" key="1">
    <source>
        <dbReference type="ARBA" id="ARBA00004167"/>
    </source>
</evidence>
<dbReference type="SUPFAM" id="SSF56112">
    <property type="entry name" value="Protein kinase-like (PK-like)"/>
    <property type="match status" value="1"/>
</dbReference>
<dbReference type="InterPro" id="IPR001245">
    <property type="entry name" value="Ser-Thr/Tyr_kinase_cat_dom"/>
</dbReference>
<reference evidence="18 19" key="1">
    <citation type="submission" date="2022-05" db="EMBL/GenBank/DDBJ databases">
        <authorList>
            <consortium name="Genoscope - CEA"/>
            <person name="William W."/>
        </authorList>
    </citation>
    <scope>NUCLEOTIDE SEQUENCE [LARGE SCALE GENOMIC DNA]</scope>
</reference>
<keyword evidence="11" id="KW-0547">Nucleotide-binding</keyword>
<feature type="domain" description="SEA" evidence="16">
    <location>
        <begin position="768"/>
        <end position="881"/>
    </location>
</feature>
<feature type="domain" description="Protein kinase" evidence="15">
    <location>
        <begin position="1041"/>
        <end position="1326"/>
    </location>
</feature>
<name>A0ABN8Q9B2_9CNID</name>
<dbReference type="PRINTS" id="PR00109">
    <property type="entry name" value="TYRKINASE"/>
</dbReference>
<dbReference type="Pfam" id="PF13895">
    <property type="entry name" value="Ig_2"/>
    <property type="match status" value="2"/>
</dbReference>
<dbReference type="PANTHER" id="PTHR24416:SF621">
    <property type="entry name" value="TYROSINE KINASE RECEPTOR CAD96CA"/>
    <property type="match status" value="1"/>
</dbReference>
<feature type="domain" description="Ig-like" evidence="17">
    <location>
        <begin position="687"/>
        <end position="768"/>
    </location>
</feature>
<feature type="transmembrane region" description="Helical" evidence="14">
    <location>
        <begin position="917"/>
        <end position="938"/>
    </location>
</feature>
<evidence type="ECO:0000256" key="13">
    <source>
        <dbReference type="SAM" id="MobiDB-lite"/>
    </source>
</evidence>
<evidence type="ECO:0000256" key="8">
    <source>
        <dbReference type="ARBA" id="ARBA00023180"/>
    </source>
</evidence>
<dbReference type="InterPro" id="IPR003598">
    <property type="entry name" value="Ig_sub2"/>
</dbReference>
<evidence type="ECO:0000256" key="10">
    <source>
        <dbReference type="ARBA" id="ARBA00051243"/>
    </source>
</evidence>
<dbReference type="Pfam" id="PF13927">
    <property type="entry name" value="Ig_3"/>
    <property type="match status" value="2"/>
</dbReference>
<dbReference type="EC" id="2.7.10.1" evidence="2"/>
<evidence type="ECO:0000259" key="15">
    <source>
        <dbReference type="PROSITE" id="PS50011"/>
    </source>
</evidence>
<organism evidence="18 19">
    <name type="scientific">Porites lobata</name>
    <dbReference type="NCBI Taxonomy" id="104759"/>
    <lineage>
        <taxon>Eukaryota</taxon>
        <taxon>Metazoa</taxon>
        <taxon>Cnidaria</taxon>
        <taxon>Anthozoa</taxon>
        <taxon>Hexacorallia</taxon>
        <taxon>Scleractinia</taxon>
        <taxon>Fungiina</taxon>
        <taxon>Poritidae</taxon>
        <taxon>Porites</taxon>
    </lineage>
</organism>
<keyword evidence="4 14" id="KW-1133">Transmembrane helix</keyword>
<dbReference type="InterPro" id="IPR050122">
    <property type="entry name" value="RTK"/>
</dbReference>
<evidence type="ECO:0000256" key="7">
    <source>
        <dbReference type="ARBA" id="ARBA00023170"/>
    </source>
</evidence>
<feature type="binding site" evidence="11">
    <location>
        <position position="1075"/>
    </location>
    <ligand>
        <name>ATP</name>
        <dbReference type="ChEBI" id="CHEBI:30616"/>
    </ligand>
</feature>
<evidence type="ECO:0000256" key="2">
    <source>
        <dbReference type="ARBA" id="ARBA00011902"/>
    </source>
</evidence>
<evidence type="ECO:0000256" key="5">
    <source>
        <dbReference type="ARBA" id="ARBA00023136"/>
    </source>
</evidence>
<dbReference type="InterPro" id="IPR007110">
    <property type="entry name" value="Ig-like_dom"/>
</dbReference>
<dbReference type="Proteomes" id="UP001159405">
    <property type="component" value="Unassembled WGS sequence"/>
</dbReference>
<evidence type="ECO:0000256" key="3">
    <source>
        <dbReference type="ARBA" id="ARBA00022692"/>
    </source>
</evidence>
<dbReference type="InterPro" id="IPR000719">
    <property type="entry name" value="Prot_kinase_dom"/>
</dbReference>
<proteinExistence type="predicted"/>
<dbReference type="PROSITE" id="PS50835">
    <property type="entry name" value="IG_LIKE"/>
    <property type="match status" value="6"/>
</dbReference>
<dbReference type="SUPFAM" id="SSF48726">
    <property type="entry name" value="Immunoglobulin"/>
    <property type="match status" value="6"/>
</dbReference>
<dbReference type="PANTHER" id="PTHR24416">
    <property type="entry name" value="TYROSINE-PROTEIN KINASE RECEPTOR"/>
    <property type="match status" value="1"/>
</dbReference>
<evidence type="ECO:0000256" key="6">
    <source>
        <dbReference type="ARBA" id="ARBA00023157"/>
    </source>
</evidence>
<dbReference type="PROSITE" id="PS00107">
    <property type="entry name" value="PROTEIN_KINASE_ATP"/>
    <property type="match status" value="1"/>
</dbReference>
<dbReference type="CDD" id="cd00192">
    <property type="entry name" value="PTKc"/>
    <property type="match status" value="1"/>
</dbReference>
<dbReference type="InterPro" id="IPR017441">
    <property type="entry name" value="Protein_kinase_ATP_BS"/>
</dbReference>
<feature type="transmembrane region" description="Helical" evidence="14">
    <location>
        <begin position="12"/>
        <end position="34"/>
    </location>
</feature>
<evidence type="ECO:0000313" key="18">
    <source>
        <dbReference type="EMBL" id="CAH3158218.1"/>
    </source>
</evidence>
<comment type="subcellular location">
    <subcellularLocation>
        <location evidence="1">Membrane</location>
        <topology evidence="1">Single-pass membrane protein</topology>
    </subcellularLocation>
</comment>
<feature type="domain" description="Ig-like" evidence="17">
    <location>
        <begin position="403"/>
        <end position="507"/>
    </location>
</feature>
<dbReference type="InterPro" id="IPR011009">
    <property type="entry name" value="Kinase-like_dom_sf"/>
</dbReference>
<dbReference type="Gene3D" id="2.60.40.10">
    <property type="entry name" value="Immunoglobulins"/>
    <property type="match status" value="6"/>
</dbReference>
<comment type="caution">
    <text evidence="18">The sequence shown here is derived from an EMBL/GenBank/DDBJ whole genome shotgun (WGS) entry which is preliminary data.</text>
</comment>
<feature type="region of interest" description="Disordered" evidence="13">
    <location>
        <begin position="885"/>
        <end position="904"/>
    </location>
</feature>
<dbReference type="PROSITE" id="PS50011">
    <property type="entry name" value="PROTEIN_KINASE_DOM"/>
    <property type="match status" value="1"/>
</dbReference>
<keyword evidence="6" id="KW-1015">Disulfide bond</keyword>
<keyword evidence="12" id="KW-0175">Coiled coil</keyword>
<evidence type="ECO:0000256" key="11">
    <source>
        <dbReference type="PROSITE-ProRule" id="PRU10141"/>
    </source>
</evidence>
<feature type="domain" description="Ig-like" evidence="17">
    <location>
        <begin position="515"/>
        <end position="593"/>
    </location>
</feature>
<dbReference type="SMART" id="SM00219">
    <property type="entry name" value="TyrKc"/>
    <property type="match status" value="1"/>
</dbReference>
<dbReference type="PROSITE" id="PS50024">
    <property type="entry name" value="SEA"/>
    <property type="match status" value="1"/>
</dbReference>
<evidence type="ECO:0000256" key="4">
    <source>
        <dbReference type="ARBA" id="ARBA00022989"/>
    </source>
</evidence>
<feature type="domain" description="Ig-like" evidence="17">
    <location>
        <begin position="340"/>
        <end position="401"/>
    </location>
</feature>
<feature type="coiled-coil region" evidence="12">
    <location>
        <begin position="1072"/>
        <end position="1099"/>
    </location>
</feature>
<keyword evidence="8" id="KW-0325">Glycoprotein</keyword>
<dbReference type="SMART" id="SM00408">
    <property type="entry name" value="IGc2"/>
    <property type="match status" value="5"/>
</dbReference>
<sequence length="1345" mass="149118">MLTSIMGQHRFFTGYFTLLCFFIDVIISDAIFIWTSPPPAWNQTNPGTADIETAVIQAVNGSKNATVRWKYTLLHNQNIAFTFFAIGDGISQPDDIGFVLNGSSSINDRNDYLARFSIGSTSKYSTLIIRTVTKRENATFQCRVQVGSDTWAYNVRIEVNVPASITHISGNQTATLNDTINLKCSAEGHPAPSVRWIRATDTSSVTFPLTINGIKDEGVYRCIADNGFGNPANGDVFITVQNYTPTNTNFTTNLKGAAVTLGKYFNLTCSAVANPLAKFRFYRGQEILFNTTSGDVVTVYTISLNERVNQVDFSCIPYNDFGEGPARVITVTVFYLPSAPVLTTTPSNTTILRGNPLSIICHTDANPAAHVYQFYVNDILIANRSNGVLNITVNMDGRYTCLPVNSLGPGHNTTVNVTVVESASVEIKTTADFVVERKNFSLFCNSSGKPKVSITWTRVGSSEVLSKTSILTVVNVSRPGTPDNVIQYQCSGDNGVGSPAIAVANITILYLPSAPILTTIPRNTTVLRGKILSIICRADANPAAHEYQYYVNDILIGNSSDGVLNITVNVDGSYTCLPINSLGSGHNTTVNVTVVETASIEIKTTTDFVVERNNISLFCNSSGKPKPSITWTRVGSSEVLSKTSILTVVNVSRPVTPDNVIQYQCSGDNGVGIPAMAVANITVLYPPEITKPQATTWKVAAGTSINIECLANGNPVPQYIWTNSVSGVFTTDRYLILQDINDSKGGIYTCTAINSLGSANFLILVKVTRDEFQLLLTIAEENGVETVFQPDYENLNSEPAKAFVESFTNSVKRIYQNKTSFEMVKVTALRRGSVIVSFALFFKTPLATDDGLFELRTAMDKGIIGPYTVRDLKIVEGPATKNASSVAPTLSAETSTPTPSITQPKTTECNCSCYHEILGAVVGFLVLVIVILLIYIVTRRNRGEGEKKRMTYEEHSDHRESYYNEIGRDNTDRPSNNVGQEFSVSEPSPINMELQNISRNRYSSTHQISRRDPQMQNPPEYADYTILHQSTSSWEVARSQVNVEKVIGNGAFGQVAKGTATDLPNRPGQTTVAVKMLKREALESDKEDLEKELEIMKSLEPHKHVISLLGCVTETEPLLVLIEYVPYGDLLGYLRKSRGLNDTYYNDPDIKPQTNLTSQQLMKFAWQIADGMNYLSSRSIIHRDLAARNVLVGKGETCKVTDFGMAIELYGEDIYRRKTKSRPLPLKWTAYEALHNRRYTIKSDVWSYGIVLYEIFTVGGSPYPRKRGRDLAPLLRQGYRMPKPQHVDEKLYQIMMNCWEKEWEDRPSFDTLRTQLKDMENQHKKLINMDIYEDELYEVVEDWDP</sequence>
<keyword evidence="11" id="KW-0067">ATP-binding</keyword>
<evidence type="ECO:0000259" key="16">
    <source>
        <dbReference type="PROSITE" id="PS50024"/>
    </source>
</evidence>
<evidence type="ECO:0000256" key="14">
    <source>
        <dbReference type="SAM" id="Phobius"/>
    </source>
</evidence>
<dbReference type="InterPro" id="IPR000082">
    <property type="entry name" value="SEA_dom"/>
</dbReference>
<accession>A0ABN8Q9B2</accession>
<feature type="domain" description="Ig-like" evidence="17">
    <location>
        <begin position="598"/>
        <end position="682"/>
    </location>
</feature>
<dbReference type="Pfam" id="PF07714">
    <property type="entry name" value="PK_Tyr_Ser-Thr"/>
    <property type="match status" value="1"/>
</dbReference>
<comment type="catalytic activity">
    <reaction evidence="10">
        <text>L-tyrosyl-[protein] + ATP = O-phospho-L-tyrosyl-[protein] + ADP + H(+)</text>
        <dbReference type="Rhea" id="RHEA:10596"/>
        <dbReference type="Rhea" id="RHEA-COMP:10136"/>
        <dbReference type="Rhea" id="RHEA-COMP:20101"/>
        <dbReference type="ChEBI" id="CHEBI:15378"/>
        <dbReference type="ChEBI" id="CHEBI:30616"/>
        <dbReference type="ChEBI" id="CHEBI:46858"/>
        <dbReference type="ChEBI" id="CHEBI:61978"/>
        <dbReference type="ChEBI" id="CHEBI:456216"/>
        <dbReference type="EC" id="2.7.10.1"/>
    </reaction>
</comment>
<evidence type="ECO:0000256" key="12">
    <source>
        <dbReference type="SAM" id="Coils"/>
    </source>
</evidence>
<dbReference type="PROSITE" id="PS00109">
    <property type="entry name" value="PROTEIN_KINASE_TYR"/>
    <property type="match status" value="1"/>
</dbReference>
<keyword evidence="3 14" id="KW-0812">Transmembrane</keyword>